<evidence type="ECO:0000256" key="7">
    <source>
        <dbReference type="PIRSR" id="PIRSR601461-2"/>
    </source>
</evidence>
<feature type="domain" description="Peptidase A1" evidence="10">
    <location>
        <begin position="74"/>
        <end position="388"/>
    </location>
</feature>
<keyword evidence="3" id="KW-0964">Secreted</keyword>
<dbReference type="FunFam" id="2.40.70.10:FF:000004">
    <property type="entry name" value="Pepsin A"/>
    <property type="match status" value="1"/>
</dbReference>
<keyword evidence="4 9" id="KW-0732">Signal</keyword>
<dbReference type="InterPro" id="IPR012848">
    <property type="entry name" value="Aspartic_peptidase_N"/>
</dbReference>
<dbReference type="HOGENOM" id="CLU_013253_3_0_1"/>
<dbReference type="Ensembl" id="ENSLAFT00000030809.1">
    <property type="protein sequence ID" value="ENSLAFP00000025910.1"/>
    <property type="gene ID" value="ENSLAFG00000030447.1"/>
</dbReference>
<dbReference type="AlphaFoldDB" id="G3UDK2"/>
<reference evidence="11 12" key="1">
    <citation type="submission" date="2009-06" db="EMBL/GenBank/DDBJ databases">
        <title>The Genome Sequence of Loxodonta africana (African elephant).</title>
        <authorList>
            <person name="Di Palma F."/>
            <person name="Heiman D."/>
            <person name="Young S."/>
            <person name="Johnson J."/>
            <person name="Lander E.S."/>
            <person name="Lindblad-Toh K."/>
        </authorList>
    </citation>
    <scope>NUCLEOTIDE SEQUENCE [LARGE SCALE GENOMIC DNA]</scope>
    <source>
        <strain evidence="11 12">Isolate ISIS603380</strain>
    </source>
</reference>
<dbReference type="STRING" id="9785.ENSLAFP00000025910"/>
<dbReference type="eggNOG" id="KOG1339">
    <property type="taxonomic scope" value="Eukaryota"/>
</dbReference>
<evidence type="ECO:0000256" key="6">
    <source>
        <dbReference type="PIRSR" id="PIRSR601461-1"/>
    </source>
</evidence>
<keyword evidence="5 7" id="KW-1015">Disulfide bond</keyword>
<keyword evidence="12" id="KW-1185">Reference proteome</keyword>
<keyword evidence="8" id="KW-0645">Protease</keyword>
<evidence type="ECO:0000256" key="5">
    <source>
        <dbReference type="ARBA" id="ARBA00023157"/>
    </source>
</evidence>
<dbReference type="SUPFAM" id="SSF50630">
    <property type="entry name" value="Acid proteases"/>
    <property type="match status" value="1"/>
</dbReference>
<dbReference type="FunFam" id="2.40.70.10:FF:000006">
    <property type="entry name" value="Cathepsin E"/>
    <property type="match status" value="1"/>
</dbReference>
<comment type="subcellular location">
    <subcellularLocation>
        <location evidence="1">Secreted</location>
    </subcellularLocation>
</comment>
<evidence type="ECO:0000256" key="4">
    <source>
        <dbReference type="ARBA" id="ARBA00022729"/>
    </source>
</evidence>
<feature type="chain" id="PRO_5013039673" description="Peptidase A1 domain-containing protein" evidence="9">
    <location>
        <begin position="16"/>
        <end position="391"/>
    </location>
</feature>
<feature type="signal peptide" evidence="9">
    <location>
        <begin position="1"/>
        <end position="15"/>
    </location>
</feature>
<dbReference type="Pfam" id="PF07966">
    <property type="entry name" value="A1_Propeptide"/>
    <property type="match status" value="1"/>
</dbReference>
<dbReference type="MEROPS" id="A01.051"/>
<keyword evidence="8" id="KW-0378">Hydrolase</keyword>
<evidence type="ECO:0000256" key="3">
    <source>
        <dbReference type="ARBA" id="ARBA00022525"/>
    </source>
</evidence>
<protein>
    <recommendedName>
        <fullName evidence="10">Peptidase A1 domain-containing protein</fullName>
    </recommendedName>
</protein>
<dbReference type="Gene3D" id="2.40.70.10">
    <property type="entry name" value="Acid Proteases"/>
    <property type="match status" value="2"/>
</dbReference>
<feature type="disulfide bond" evidence="7">
    <location>
        <begin position="309"/>
        <end position="348"/>
    </location>
</feature>
<dbReference type="PANTHER" id="PTHR47966:SF49">
    <property type="entry name" value="PEPSIN A-5"/>
    <property type="match status" value="1"/>
</dbReference>
<dbReference type="GO" id="GO:0004190">
    <property type="term" value="F:aspartic-type endopeptidase activity"/>
    <property type="evidence" value="ECO:0007669"/>
    <property type="project" value="UniProtKB-KW"/>
</dbReference>
<dbReference type="Gene3D" id="6.10.140.60">
    <property type="match status" value="1"/>
</dbReference>
<dbReference type="PROSITE" id="PS51767">
    <property type="entry name" value="PEPTIDASE_A1"/>
    <property type="match status" value="1"/>
</dbReference>
<name>G3UDK2_LOXAF</name>
<evidence type="ECO:0000313" key="11">
    <source>
        <dbReference type="Ensembl" id="ENSLAFP00000025910.1"/>
    </source>
</evidence>
<dbReference type="InterPro" id="IPR021109">
    <property type="entry name" value="Peptidase_aspartic_dom_sf"/>
</dbReference>
<organism evidence="11 12">
    <name type="scientific">Loxodonta africana</name>
    <name type="common">African elephant</name>
    <dbReference type="NCBI Taxonomy" id="9785"/>
    <lineage>
        <taxon>Eukaryota</taxon>
        <taxon>Metazoa</taxon>
        <taxon>Chordata</taxon>
        <taxon>Craniata</taxon>
        <taxon>Vertebrata</taxon>
        <taxon>Euteleostomi</taxon>
        <taxon>Mammalia</taxon>
        <taxon>Eutheria</taxon>
        <taxon>Afrotheria</taxon>
        <taxon>Proboscidea</taxon>
        <taxon>Elephantidae</taxon>
        <taxon>Loxodonta</taxon>
    </lineage>
</organism>
<feature type="active site" evidence="6">
    <location>
        <position position="92"/>
    </location>
</feature>
<keyword evidence="8" id="KW-0064">Aspartyl protease</keyword>
<dbReference type="PANTHER" id="PTHR47966">
    <property type="entry name" value="BETA-SITE APP-CLEAVING ENZYME, ISOFORM A-RELATED"/>
    <property type="match status" value="1"/>
</dbReference>
<feature type="active site" evidence="6">
    <location>
        <position position="275"/>
    </location>
</feature>
<evidence type="ECO:0000256" key="8">
    <source>
        <dbReference type="RuleBase" id="RU000454"/>
    </source>
</evidence>
<dbReference type="GO" id="GO:0005576">
    <property type="term" value="C:extracellular region"/>
    <property type="evidence" value="ECO:0007669"/>
    <property type="project" value="UniProtKB-SubCell"/>
</dbReference>
<evidence type="ECO:0000256" key="1">
    <source>
        <dbReference type="ARBA" id="ARBA00004613"/>
    </source>
</evidence>
<evidence type="ECO:0000259" key="10">
    <source>
        <dbReference type="PROSITE" id="PS51767"/>
    </source>
</evidence>
<dbReference type="GO" id="GO:0006508">
    <property type="term" value="P:proteolysis"/>
    <property type="evidence" value="ECO:0007669"/>
    <property type="project" value="UniProtKB-KW"/>
</dbReference>
<feature type="disulfide bond" evidence="7">
    <location>
        <begin position="105"/>
        <end position="110"/>
    </location>
</feature>
<dbReference type="GeneTree" id="ENSGT00940000153747"/>
<dbReference type="InterPro" id="IPR001461">
    <property type="entry name" value="Aspartic_peptidase_A1"/>
</dbReference>
<reference evidence="11" key="3">
    <citation type="submission" date="2025-09" db="UniProtKB">
        <authorList>
            <consortium name="Ensembl"/>
        </authorList>
    </citation>
    <scope>IDENTIFICATION</scope>
    <source>
        <strain evidence="11">Isolate ISIS603380</strain>
    </source>
</reference>
<evidence type="ECO:0000313" key="12">
    <source>
        <dbReference type="Proteomes" id="UP000007646"/>
    </source>
</evidence>
<sequence>MKWFLFLGLVAFSESLIMIPLQKIQPLREKLREKDLLRDFLETDPYYKIFKYFGIPQTADVSYEKLRNYLDLAYIGTISIGTPPQEFNVIFDTGSTDLWVPSIYCYSPACAHHNVFNPLQSSTFQFLGQPISLTYGTGSMKGFLVRDTVQVAGLAVVTQEFGLSIQEPGSFMNSAPFDGILGLAYPTISVHGTMPFFDNLWNQGLISQGLFAFYLTAQEDKGSVVMFGGVDPAYYKGELNWVPVTRPFFWQFTIDSISMNGKVIGCNGGCDTILDTGTSLVTGPHRSILNIQNLINAKHSYGGEYIMNCEAVNTLPDIIFNINGIDYPMPASAYIRKVRGHNEGKGICYSNFQATPGNLSQEIWILGDVFLRLYFSVFDRENNRIGLAPAA</sequence>
<feature type="disulfide bond" evidence="7">
    <location>
        <begin position="266"/>
        <end position="270"/>
    </location>
</feature>
<accession>G3UDK2</accession>
<reference evidence="11" key="2">
    <citation type="submission" date="2025-08" db="UniProtKB">
        <authorList>
            <consortium name="Ensembl"/>
        </authorList>
    </citation>
    <scope>IDENTIFICATION</scope>
    <source>
        <strain evidence="11">Isolate ISIS603380</strain>
    </source>
</reference>
<dbReference type="PROSITE" id="PS00141">
    <property type="entry name" value="ASP_PROTEASE"/>
    <property type="match status" value="1"/>
</dbReference>
<dbReference type="InterPro" id="IPR033121">
    <property type="entry name" value="PEPTIDASE_A1"/>
</dbReference>
<proteinExistence type="inferred from homology"/>
<evidence type="ECO:0000256" key="9">
    <source>
        <dbReference type="SAM" id="SignalP"/>
    </source>
</evidence>
<dbReference type="Pfam" id="PF00026">
    <property type="entry name" value="Asp"/>
    <property type="match status" value="1"/>
</dbReference>
<dbReference type="InParanoid" id="G3UDK2"/>
<dbReference type="PRINTS" id="PR00792">
    <property type="entry name" value="PEPSIN"/>
</dbReference>
<dbReference type="OMA" id="MKWFGVL"/>
<evidence type="ECO:0000256" key="2">
    <source>
        <dbReference type="ARBA" id="ARBA00007447"/>
    </source>
</evidence>
<comment type="similarity">
    <text evidence="2 8">Belongs to the peptidase A1 family.</text>
</comment>
<dbReference type="Proteomes" id="UP000007646">
    <property type="component" value="Unassembled WGS sequence"/>
</dbReference>
<dbReference type="InterPro" id="IPR001969">
    <property type="entry name" value="Aspartic_peptidase_AS"/>
</dbReference>